<keyword evidence="3" id="KW-1185">Reference proteome</keyword>
<evidence type="ECO:0000256" key="1">
    <source>
        <dbReference type="SAM" id="MobiDB-lite"/>
    </source>
</evidence>
<dbReference type="HOGENOM" id="CLU_2236361_0_0_1"/>
<evidence type="ECO:0000313" key="3">
    <source>
        <dbReference type="Proteomes" id="UP000002497"/>
    </source>
</evidence>
<dbReference type="AlphaFoldDB" id="E9CZ31"/>
<reference evidence="3" key="1">
    <citation type="journal article" date="2010" name="Genome Res.">
        <title>Population genomic sequencing of Coccidioides fungi reveals recent hybridization and transposon control.</title>
        <authorList>
            <person name="Neafsey D.E."/>
            <person name="Barker B.M."/>
            <person name="Sharpton T.J."/>
            <person name="Stajich J.E."/>
            <person name="Park D.J."/>
            <person name="Whiston E."/>
            <person name="Hung C.-Y."/>
            <person name="McMahan C."/>
            <person name="White J."/>
            <person name="Sykes S."/>
            <person name="Heiman D."/>
            <person name="Young S."/>
            <person name="Zeng Q."/>
            <person name="Abouelleil A."/>
            <person name="Aftuck L."/>
            <person name="Bessette D."/>
            <person name="Brown A."/>
            <person name="FitzGerald M."/>
            <person name="Lui A."/>
            <person name="Macdonald J.P."/>
            <person name="Priest M."/>
            <person name="Orbach M.J."/>
            <person name="Galgiani J.N."/>
            <person name="Kirkland T.N."/>
            <person name="Cole G.T."/>
            <person name="Birren B.W."/>
            <person name="Henn M.R."/>
            <person name="Taylor J.W."/>
            <person name="Rounsley S.D."/>
        </authorList>
    </citation>
    <scope>NUCLEOTIDE SEQUENCE [LARGE SCALE GENOMIC DNA]</scope>
    <source>
        <strain evidence="3">RMSCC 757 / Silveira</strain>
    </source>
</reference>
<gene>
    <name evidence="2" type="ORF">CPSG_02318</name>
</gene>
<dbReference type="Proteomes" id="UP000002497">
    <property type="component" value="Unassembled WGS sequence"/>
</dbReference>
<organism evidence="3">
    <name type="scientific">Coccidioides posadasii (strain RMSCC 757 / Silveira)</name>
    <name type="common">Valley fever fungus</name>
    <dbReference type="NCBI Taxonomy" id="443226"/>
    <lineage>
        <taxon>Eukaryota</taxon>
        <taxon>Fungi</taxon>
        <taxon>Dikarya</taxon>
        <taxon>Ascomycota</taxon>
        <taxon>Pezizomycotina</taxon>
        <taxon>Eurotiomycetes</taxon>
        <taxon>Eurotiomycetidae</taxon>
        <taxon>Onygenales</taxon>
        <taxon>Onygenaceae</taxon>
        <taxon>Coccidioides</taxon>
    </lineage>
</organism>
<evidence type="ECO:0000313" key="2">
    <source>
        <dbReference type="EMBL" id="EFW20475.1"/>
    </source>
</evidence>
<name>E9CZ31_COCPS</name>
<proteinExistence type="predicted"/>
<accession>E9CZ31</accession>
<dbReference type="VEuPathDB" id="FungiDB:CPSG_02318"/>
<feature type="region of interest" description="Disordered" evidence="1">
    <location>
        <begin position="1"/>
        <end position="36"/>
    </location>
</feature>
<feature type="compositionally biased region" description="Polar residues" evidence="1">
    <location>
        <begin position="12"/>
        <end position="36"/>
    </location>
</feature>
<reference evidence="3" key="2">
    <citation type="submission" date="2010-03" db="EMBL/GenBank/DDBJ databases">
        <title>The genome sequence of Coccidioides posadasii strain Silveira.</title>
        <authorList>
            <consortium name="The Broad Institute Genome Sequencing Center for Infectious Disease"/>
            <person name="Neafsey D."/>
            <person name="Orbach M."/>
            <person name="Henn M.R."/>
            <person name="Cole G.T."/>
            <person name="Galgiani J."/>
            <person name="Gardner M.J."/>
            <person name="Kirkland T.N."/>
            <person name="Taylor J.W."/>
            <person name="Young S.K."/>
            <person name="Zeng Q."/>
            <person name="Koehrsen M."/>
            <person name="Alvarado L."/>
            <person name="Berlin A."/>
            <person name="Borenstein D."/>
            <person name="Chapman S.B."/>
            <person name="Chen Z."/>
            <person name="Engels R."/>
            <person name="Freedman E."/>
            <person name="Gellesch M."/>
            <person name="Goldberg J."/>
            <person name="Griggs A."/>
            <person name="Gujja S."/>
            <person name="Heilman E."/>
            <person name="Heiman D."/>
            <person name="Howarth C."/>
            <person name="Jen D."/>
            <person name="Larson L."/>
            <person name="Mehta T."/>
            <person name="Neiman D."/>
            <person name="Park D."/>
            <person name="Pearson M."/>
            <person name="Richards J."/>
            <person name="Roberts A."/>
            <person name="Saif S."/>
            <person name="Shea T."/>
            <person name="Shenoy N."/>
            <person name="Sisk P."/>
            <person name="Stolte C."/>
            <person name="Sykes S."/>
            <person name="Walk T."/>
            <person name="White J."/>
            <person name="Yandava C."/>
            <person name="Haas B."/>
            <person name="Nusbaum C."/>
            <person name="Birren B."/>
        </authorList>
    </citation>
    <scope>NUCLEOTIDE SEQUENCE [LARGE SCALE GENOMIC DNA]</scope>
    <source>
        <strain evidence="3">RMSCC 757 / Silveira</strain>
    </source>
</reference>
<protein>
    <submittedName>
        <fullName evidence="2">Predicted protein</fullName>
    </submittedName>
</protein>
<feature type="region of interest" description="Disordered" evidence="1">
    <location>
        <begin position="62"/>
        <end position="82"/>
    </location>
</feature>
<dbReference type="EMBL" id="GL636488">
    <property type="protein sequence ID" value="EFW20475.1"/>
    <property type="molecule type" value="Genomic_DNA"/>
</dbReference>
<sequence>MSFLSQLRYKSPSGQLSGDKNVQPGSTSLGADSGSTLTARDHGWIIAQRYKDALTAARAIQPGHATWSDGPRLENGRNGAGNAWQELPQEWESGSFPLEKGQVVF</sequence>